<reference evidence="3 4" key="1">
    <citation type="journal article" date="2018" name="IMA Fungus">
        <title>IMA Genome-F 9: Draft genome sequence of Annulohypoxylon stygium, Aspergillus mulundensis, Berkeleyomyces basicola (syn. Thielaviopsis basicola), Ceratocystis smalleyi, two Cercospora beticola strains, Coleophoma cylindrospora, Fusarium fracticaudum, Phialophora cf. hyalina, and Morchella septimelata.</title>
        <authorList>
            <person name="Wingfield B.D."/>
            <person name="Bills G.F."/>
            <person name="Dong Y."/>
            <person name="Huang W."/>
            <person name="Nel W.J."/>
            <person name="Swalarsk-Parry B.S."/>
            <person name="Vaghefi N."/>
            <person name="Wilken P.M."/>
            <person name="An Z."/>
            <person name="de Beer Z.W."/>
            <person name="De Vos L."/>
            <person name="Chen L."/>
            <person name="Duong T.A."/>
            <person name="Gao Y."/>
            <person name="Hammerbacher A."/>
            <person name="Kikkert J.R."/>
            <person name="Li Y."/>
            <person name="Li H."/>
            <person name="Li K."/>
            <person name="Li Q."/>
            <person name="Liu X."/>
            <person name="Ma X."/>
            <person name="Naidoo K."/>
            <person name="Pethybridge S.J."/>
            <person name="Sun J."/>
            <person name="Steenkamp E.T."/>
            <person name="van der Nest M.A."/>
            <person name="van Wyk S."/>
            <person name="Wingfield M.J."/>
            <person name="Xiong C."/>
            <person name="Yue Q."/>
            <person name="Zhang X."/>
        </authorList>
    </citation>
    <scope>NUCLEOTIDE SEQUENCE [LARGE SCALE GENOMIC DNA]</scope>
    <source>
        <strain evidence="3 4">BP 5553</strain>
    </source>
</reference>
<evidence type="ECO:0000256" key="1">
    <source>
        <dbReference type="SAM" id="MobiDB-lite"/>
    </source>
</evidence>
<evidence type="ECO:0000256" key="2">
    <source>
        <dbReference type="SAM" id="SignalP"/>
    </source>
</evidence>
<keyword evidence="4" id="KW-1185">Reference proteome</keyword>
<dbReference type="EMBL" id="NPIC01000011">
    <property type="protein sequence ID" value="RDL32070.1"/>
    <property type="molecule type" value="Genomic_DNA"/>
</dbReference>
<proteinExistence type="predicted"/>
<keyword evidence="2" id="KW-0732">Signal</keyword>
<keyword evidence="3" id="KW-0378">Hydrolase</keyword>
<feature type="chain" id="PRO_5016571136" evidence="2">
    <location>
        <begin position="22"/>
        <end position="239"/>
    </location>
</feature>
<dbReference type="SUPFAM" id="SSF53955">
    <property type="entry name" value="Lysozyme-like"/>
    <property type="match status" value="1"/>
</dbReference>
<sequence>MAPSFAQSFLLLATTAALSNATTLSGRQSVDPGIGVNPNAQGATAEVTPGSGPNGSEEWFNRGLTSGGWDPPFLDFDSLYHISRDQFYTGVGSACEKYDSYFQNASNIHNLNPVILAFIAMQESSCSASAGGPTPGLMQDNVNAGANYLRKRLDASNNNALLAFGSYNGWFTANNRLNGSKGLTEDYPCSTEGKKNGQPQNLDYLHQTLNGWFMGQDVYWNQRWIGTYGCSGQCDVNLC</sequence>
<dbReference type="GeneID" id="43602321"/>
<dbReference type="InterPro" id="IPR023346">
    <property type="entry name" value="Lysozyme-like_dom_sf"/>
</dbReference>
<protein>
    <submittedName>
        <fullName evidence="3">Putative glycoside hydrolase family 23 protein</fullName>
    </submittedName>
</protein>
<dbReference type="AlphaFoldDB" id="A0A370TCT3"/>
<feature type="signal peptide" evidence="2">
    <location>
        <begin position="1"/>
        <end position="21"/>
    </location>
</feature>
<evidence type="ECO:0000313" key="4">
    <source>
        <dbReference type="Proteomes" id="UP000254866"/>
    </source>
</evidence>
<dbReference type="RefSeq" id="XP_031866002.1">
    <property type="nucleotide sequence ID" value="XM_032018095.1"/>
</dbReference>
<dbReference type="GO" id="GO:0016787">
    <property type="term" value="F:hydrolase activity"/>
    <property type="evidence" value="ECO:0007669"/>
    <property type="project" value="UniProtKB-KW"/>
</dbReference>
<evidence type="ECO:0000313" key="3">
    <source>
        <dbReference type="EMBL" id="RDL32070.1"/>
    </source>
</evidence>
<dbReference type="OrthoDB" id="2537480at2759"/>
<organism evidence="3 4">
    <name type="scientific">Venustampulla echinocandica</name>
    <dbReference type="NCBI Taxonomy" id="2656787"/>
    <lineage>
        <taxon>Eukaryota</taxon>
        <taxon>Fungi</taxon>
        <taxon>Dikarya</taxon>
        <taxon>Ascomycota</taxon>
        <taxon>Pezizomycotina</taxon>
        <taxon>Leotiomycetes</taxon>
        <taxon>Helotiales</taxon>
        <taxon>Pleuroascaceae</taxon>
        <taxon>Venustampulla</taxon>
    </lineage>
</organism>
<accession>A0A370TCT3</accession>
<name>A0A370TCT3_9HELO</name>
<dbReference type="Proteomes" id="UP000254866">
    <property type="component" value="Unassembled WGS sequence"/>
</dbReference>
<feature type="region of interest" description="Disordered" evidence="1">
    <location>
        <begin position="41"/>
        <end position="62"/>
    </location>
</feature>
<gene>
    <name evidence="3" type="ORF">BP5553_09472</name>
</gene>
<comment type="caution">
    <text evidence="3">The sequence shown here is derived from an EMBL/GenBank/DDBJ whole genome shotgun (WGS) entry which is preliminary data.</text>
</comment>